<evidence type="ECO:0000313" key="2">
    <source>
        <dbReference type="EMBL" id="ULT87539.1"/>
    </source>
</evidence>
<protein>
    <recommendedName>
        <fullName evidence="1">F-box domain-containing protein</fullName>
    </recommendedName>
</protein>
<feature type="domain" description="F-box" evidence="1">
    <location>
        <begin position="52"/>
        <end position="89"/>
    </location>
</feature>
<evidence type="ECO:0000313" key="3">
    <source>
        <dbReference type="Proteomes" id="UP000827892"/>
    </source>
</evidence>
<accession>A0AAE9A182</accession>
<dbReference type="AlphaFoldDB" id="A0AAE9A182"/>
<gene>
    <name evidence="2" type="ORF">L3Y34_006998</name>
</gene>
<dbReference type="PANTHER" id="PTHR31006">
    <property type="entry name" value="F-BOX DOMAIN-CONTAINING PROTEIN-RELATED-RELATED"/>
    <property type="match status" value="1"/>
</dbReference>
<reference evidence="2 3" key="1">
    <citation type="submission" date="2022-02" db="EMBL/GenBank/DDBJ databases">
        <title>Chromosome-level reference genomes for two strains of Caenorhabditis briggsae: an improved platform for comparative genomics.</title>
        <authorList>
            <person name="Stevens L."/>
            <person name="Andersen E.C."/>
        </authorList>
    </citation>
    <scope>NUCLEOTIDE SEQUENCE [LARGE SCALE GENOMIC DNA]</scope>
    <source>
        <strain evidence="2">QX1410_ONT</strain>
        <tissue evidence="2">Whole-organism</tissue>
    </source>
</reference>
<dbReference type="InterPro" id="IPR001810">
    <property type="entry name" value="F-box_dom"/>
</dbReference>
<evidence type="ECO:0000259" key="1">
    <source>
        <dbReference type="Pfam" id="PF00646"/>
    </source>
</evidence>
<dbReference type="InterPro" id="IPR042317">
    <property type="entry name" value="She-1-like"/>
</dbReference>
<organism evidence="2 3">
    <name type="scientific">Caenorhabditis briggsae</name>
    <dbReference type="NCBI Taxonomy" id="6238"/>
    <lineage>
        <taxon>Eukaryota</taxon>
        <taxon>Metazoa</taxon>
        <taxon>Ecdysozoa</taxon>
        <taxon>Nematoda</taxon>
        <taxon>Chromadorea</taxon>
        <taxon>Rhabditida</taxon>
        <taxon>Rhabditina</taxon>
        <taxon>Rhabditomorpha</taxon>
        <taxon>Rhabditoidea</taxon>
        <taxon>Rhabditidae</taxon>
        <taxon>Peloderinae</taxon>
        <taxon>Caenorhabditis</taxon>
    </lineage>
</organism>
<proteinExistence type="predicted"/>
<dbReference type="EMBL" id="CP090895">
    <property type="protein sequence ID" value="ULT87539.1"/>
    <property type="molecule type" value="Genomic_DNA"/>
</dbReference>
<dbReference type="Proteomes" id="UP000827892">
    <property type="component" value="Chromosome V"/>
</dbReference>
<dbReference type="PANTHER" id="PTHR31006:SF0">
    <property type="entry name" value="F-BOX ASSOCIATED DOMAIN-CONTAINING PROTEIN-RELATED"/>
    <property type="match status" value="1"/>
</dbReference>
<sequence>MSENEDSLFFNSDFFDEDLFENMMIQKKSEKATKTQKLELLEFIGGFEKWEFLPDDCKMYVIGFLNYWTRCQLSLCSKKDNQIVKNTILCVTEGVSPKNNGIVMRPRNLAALCKSDYEQNYREQAAVHKIVMKDTTIQMHTTTNFIRSWRFYQPKNSDHCFVTSKSVLEPGYCYSSRFQISNSNSQKEYEKIVKKVMKRVKRNVETLEVDWKTNPEGLEIEKLDKLKYLKMNFWKSESVEFWLSRLNSEIALEEFILQCWEVLNFEQLDYPSILNAASFFVPKNIVMSDEQFLRMSNRKSLFRADTLSSKVLMEFVRKWVDDEIREDFEQLTVWTKKNFVKDIFENLDSYNFNVVQYDYGRWNIPLYREFFSHFEKFGYYGKFWQFSKRNDPFNSISLLITRQNFVVLRTGFPCFKNGRQDVKLVFPEDILFCNIYF</sequence>
<name>A0AAE9A182_CAEBR</name>
<dbReference type="Pfam" id="PF00646">
    <property type="entry name" value="F-box"/>
    <property type="match status" value="1"/>
</dbReference>